<dbReference type="SUPFAM" id="SSF46785">
    <property type="entry name" value="Winged helix' DNA-binding domain"/>
    <property type="match status" value="1"/>
</dbReference>
<organism evidence="2 3">
    <name type="scientific">Arthrobacter jiangjiafuii</name>
    <dbReference type="NCBI Taxonomy" id="2817475"/>
    <lineage>
        <taxon>Bacteria</taxon>
        <taxon>Bacillati</taxon>
        <taxon>Actinomycetota</taxon>
        <taxon>Actinomycetes</taxon>
        <taxon>Micrococcales</taxon>
        <taxon>Micrococcaceae</taxon>
        <taxon>Arthrobacter</taxon>
    </lineage>
</organism>
<gene>
    <name evidence="2" type="ORF">KKR91_09715</name>
</gene>
<dbReference type="GO" id="GO:0006950">
    <property type="term" value="P:response to stress"/>
    <property type="evidence" value="ECO:0007669"/>
    <property type="project" value="TreeGrafter"/>
</dbReference>
<dbReference type="InterPro" id="IPR000835">
    <property type="entry name" value="HTH_MarR-typ"/>
</dbReference>
<dbReference type="RefSeq" id="WP_210229069.1">
    <property type="nucleotide sequence ID" value="NZ_CP076022.1"/>
</dbReference>
<dbReference type="EMBL" id="CP076022">
    <property type="protein sequence ID" value="QWC08823.1"/>
    <property type="molecule type" value="Genomic_DNA"/>
</dbReference>
<dbReference type="PROSITE" id="PS50995">
    <property type="entry name" value="HTH_MARR_2"/>
    <property type="match status" value="1"/>
</dbReference>
<dbReference type="Proteomes" id="UP000676885">
    <property type="component" value="Chromosome"/>
</dbReference>
<dbReference type="Pfam" id="PF12802">
    <property type="entry name" value="MarR_2"/>
    <property type="match status" value="1"/>
</dbReference>
<keyword evidence="3" id="KW-1185">Reference proteome</keyword>
<evidence type="ECO:0000313" key="2">
    <source>
        <dbReference type="EMBL" id="QWC08823.1"/>
    </source>
</evidence>
<dbReference type="GO" id="GO:0003700">
    <property type="term" value="F:DNA-binding transcription factor activity"/>
    <property type="evidence" value="ECO:0007669"/>
    <property type="project" value="InterPro"/>
</dbReference>
<protein>
    <submittedName>
        <fullName evidence="2">MarR family transcriptional regulator</fullName>
    </submittedName>
</protein>
<dbReference type="SMART" id="SM00347">
    <property type="entry name" value="HTH_MARR"/>
    <property type="match status" value="1"/>
</dbReference>
<dbReference type="InterPro" id="IPR036390">
    <property type="entry name" value="WH_DNA-bd_sf"/>
</dbReference>
<dbReference type="Gene3D" id="1.10.10.10">
    <property type="entry name" value="Winged helix-like DNA-binding domain superfamily/Winged helix DNA-binding domain"/>
    <property type="match status" value="1"/>
</dbReference>
<dbReference type="AlphaFoldDB" id="A0A975QZT3"/>
<evidence type="ECO:0000259" key="1">
    <source>
        <dbReference type="PROSITE" id="PS50995"/>
    </source>
</evidence>
<dbReference type="KEGG" id="ajg:KKR91_09715"/>
<evidence type="ECO:0000313" key="3">
    <source>
        <dbReference type="Proteomes" id="UP000676885"/>
    </source>
</evidence>
<dbReference type="PANTHER" id="PTHR33164:SF101">
    <property type="entry name" value="TRANSCRIPTIONAL REPRESSOR MPRA"/>
    <property type="match status" value="1"/>
</dbReference>
<reference evidence="2 3" key="1">
    <citation type="submission" date="2021-05" db="EMBL/GenBank/DDBJ databases">
        <title>Novel species in genus Arthrobacter.</title>
        <authorList>
            <person name="Zhang G."/>
        </authorList>
    </citation>
    <scope>NUCLEOTIDE SEQUENCE [LARGE SCALE GENOMIC DNA]</scope>
    <source>
        <strain evidence="3">zg-ZUI227</strain>
    </source>
</reference>
<proteinExistence type="predicted"/>
<sequence length="146" mass="15775">MAAVTAVMRAHQILLTRVEKVLKPFGLTFARFELLALLSFTGSGALPMAKAGARLQVHPTSVTSAVDRLEQAGLASRKRHPTDGRTVLVEITDAGRELVPVAAEALNSEVFSRPGFSRHDLAALTDILTRFRLEAGDFEKPGRLEG</sequence>
<accession>A0A975QZT3</accession>
<name>A0A975QZT3_9MICC</name>
<feature type="domain" description="HTH marR-type" evidence="1">
    <location>
        <begin position="1"/>
        <end position="133"/>
    </location>
</feature>
<dbReference type="InterPro" id="IPR036388">
    <property type="entry name" value="WH-like_DNA-bd_sf"/>
</dbReference>
<dbReference type="InterPro" id="IPR039422">
    <property type="entry name" value="MarR/SlyA-like"/>
</dbReference>
<dbReference type="PANTHER" id="PTHR33164">
    <property type="entry name" value="TRANSCRIPTIONAL REGULATOR, MARR FAMILY"/>
    <property type="match status" value="1"/>
</dbReference>